<protein>
    <submittedName>
        <fullName evidence="1">Uncharacterized protein</fullName>
    </submittedName>
</protein>
<sequence>MEKAQKEQEANIDLINTWDDIQARIDADYQLAQRLGSSNDVIPLAVRTLIISWKINKEGKKSYCQIIRIGGKKQMYLIFSHMLRSFDREDLEDLYKLVKAKYGSTRPKEDLDLVLWNDLKNMFKPHVEDTIWRRQYGYKVLEWKLYDSCGVHTLRLRSMQIYMLVKKKYPFTPPILTMILNKKLKADHQLNVLSAS</sequence>
<proteinExistence type="predicted"/>
<reference evidence="1" key="1">
    <citation type="journal article" date="2019" name="Sci. Rep.">
        <title>Draft genome of Tanacetum cinerariifolium, the natural source of mosquito coil.</title>
        <authorList>
            <person name="Yamashiro T."/>
            <person name="Shiraishi A."/>
            <person name="Satake H."/>
            <person name="Nakayama K."/>
        </authorList>
    </citation>
    <scope>NUCLEOTIDE SEQUENCE</scope>
</reference>
<name>A0A6L2J888_TANCI</name>
<gene>
    <name evidence="1" type="ORF">Tci_005064</name>
</gene>
<evidence type="ECO:0000313" key="1">
    <source>
        <dbReference type="EMBL" id="GEU33086.1"/>
    </source>
</evidence>
<comment type="caution">
    <text evidence="1">The sequence shown here is derived from an EMBL/GenBank/DDBJ whole genome shotgun (WGS) entry which is preliminary data.</text>
</comment>
<dbReference type="AlphaFoldDB" id="A0A6L2J888"/>
<organism evidence="1">
    <name type="scientific">Tanacetum cinerariifolium</name>
    <name type="common">Dalmatian daisy</name>
    <name type="synonym">Chrysanthemum cinerariifolium</name>
    <dbReference type="NCBI Taxonomy" id="118510"/>
    <lineage>
        <taxon>Eukaryota</taxon>
        <taxon>Viridiplantae</taxon>
        <taxon>Streptophyta</taxon>
        <taxon>Embryophyta</taxon>
        <taxon>Tracheophyta</taxon>
        <taxon>Spermatophyta</taxon>
        <taxon>Magnoliopsida</taxon>
        <taxon>eudicotyledons</taxon>
        <taxon>Gunneridae</taxon>
        <taxon>Pentapetalae</taxon>
        <taxon>asterids</taxon>
        <taxon>campanulids</taxon>
        <taxon>Asterales</taxon>
        <taxon>Asteraceae</taxon>
        <taxon>Asteroideae</taxon>
        <taxon>Anthemideae</taxon>
        <taxon>Anthemidinae</taxon>
        <taxon>Tanacetum</taxon>
    </lineage>
</organism>
<accession>A0A6L2J888</accession>
<dbReference type="EMBL" id="BKCJ010000426">
    <property type="protein sequence ID" value="GEU33086.1"/>
    <property type="molecule type" value="Genomic_DNA"/>
</dbReference>